<reference evidence="1 2" key="1">
    <citation type="submission" date="2024-06" db="EMBL/GenBank/DDBJ databases">
        <title>The Natural Products Discovery Center: Release of the First 8490 Sequenced Strains for Exploring Actinobacteria Biosynthetic Diversity.</title>
        <authorList>
            <person name="Kalkreuter E."/>
            <person name="Kautsar S.A."/>
            <person name="Yang D."/>
            <person name="Bader C.D."/>
            <person name="Teijaro C.N."/>
            <person name="Fluegel L."/>
            <person name="Davis C.M."/>
            <person name="Simpson J.R."/>
            <person name="Lauterbach L."/>
            <person name="Steele A.D."/>
            <person name="Gui C."/>
            <person name="Meng S."/>
            <person name="Li G."/>
            <person name="Viehrig K."/>
            <person name="Ye F."/>
            <person name="Su P."/>
            <person name="Kiefer A.F."/>
            <person name="Nichols A."/>
            <person name="Cepeda A.J."/>
            <person name="Yan W."/>
            <person name="Fan B."/>
            <person name="Jiang Y."/>
            <person name="Adhikari A."/>
            <person name="Zheng C.-J."/>
            <person name="Schuster L."/>
            <person name="Cowan T.M."/>
            <person name="Smanski M.J."/>
            <person name="Chevrette M.G."/>
            <person name="De Carvalho L.P.S."/>
            <person name="Shen B."/>
        </authorList>
    </citation>
    <scope>NUCLEOTIDE SEQUENCE [LARGE SCALE GENOMIC DNA]</scope>
    <source>
        <strain evidence="1 2">NPDC000837</strain>
    </source>
</reference>
<accession>A0ABV1UZZ1</accession>
<dbReference type="Gene3D" id="3.30.420.10">
    <property type="entry name" value="Ribonuclease H-like superfamily/Ribonuclease H"/>
    <property type="match status" value="1"/>
</dbReference>
<proteinExistence type="predicted"/>
<dbReference type="InterPro" id="IPR036397">
    <property type="entry name" value="RNaseH_sf"/>
</dbReference>
<keyword evidence="2" id="KW-1185">Reference proteome</keyword>
<protein>
    <submittedName>
        <fullName evidence="1">Uncharacterized protein</fullName>
    </submittedName>
</protein>
<name>A0ABV1UZZ1_9ACTN</name>
<evidence type="ECO:0000313" key="1">
    <source>
        <dbReference type="EMBL" id="MER6616367.1"/>
    </source>
</evidence>
<comment type="caution">
    <text evidence="1">The sequence shown here is derived from an EMBL/GenBank/DDBJ whole genome shotgun (WGS) entry which is preliminary data.</text>
</comment>
<dbReference type="Proteomes" id="UP001445472">
    <property type="component" value="Unassembled WGS sequence"/>
</dbReference>
<dbReference type="RefSeq" id="WP_351977743.1">
    <property type="nucleotide sequence ID" value="NZ_JBEPBX010000023.1"/>
</dbReference>
<gene>
    <name evidence="1" type="ORF">ABT276_23930</name>
</gene>
<organism evidence="1 2">
    <name type="scientific">Streptomyces xantholiticus</name>
    <dbReference type="NCBI Taxonomy" id="68285"/>
    <lineage>
        <taxon>Bacteria</taxon>
        <taxon>Bacillati</taxon>
        <taxon>Actinomycetota</taxon>
        <taxon>Actinomycetes</taxon>
        <taxon>Kitasatosporales</taxon>
        <taxon>Streptomycetaceae</taxon>
        <taxon>Streptomyces</taxon>
    </lineage>
</organism>
<evidence type="ECO:0000313" key="2">
    <source>
        <dbReference type="Proteomes" id="UP001445472"/>
    </source>
</evidence>
<sequence length="295" mass="33237">MTFLHAPGIFRNHVPGRTPMDSVDFTPKDIPALRRAVQFLRRMEPRMPAAHKKTHEGVLMPALWLDDQADKLSEQAPAPAVKEARRRIFNQLVAPAAGGPVFHDEAKAMLDAYEAAARAVHLPARRTYLDCEFLPWMTSTAGLVSIGLTDHEGHDYYAVNADMDHAEVQANAFQREHVWPQLPRTATLALDRDHPDVKPLEQIRAELTAYFDTGAETGLYAYYGASDLMRLHSLWRHDWLVMPTAIPRWLDDLKALLVRAGNPPMPHQESGEHHALKDARHNRAMHEALITLGRG</sequence>
<dbReference type="EMBL" id="JBEPBX010000023">
    <property type="protein sequence ID" value="MER6616367.1"/>
    <property type="molecule type" value="Genomic_DNA"/>
</dbReference>